<dbReference type="GO" id="GO:0005737">
    <property type="term" value="C:cytoplasm"/>
    <property type="evidence" value="ECO:0007669"/>
    <property type="project" value="TreeGrafter"/>
</dbReference>
<accession>A0A0K0Y8C3</accession>
<evidence type="ECO:0000313" key="2">
    <source>
        <dbReference type="Proteomes" id="UP000067444"/>
    </source>
</evidence>
<dbReference type="GO" id="GO:0016491">
    <property type="term" value="F:oxidoreductase activity"/>
    <property type="evidence" value="ECO:0007669"/>
    <property type="project" value="TreeGrafter"/>
</dbReference>
<dbReference type="Proteomes" id="UP000067444">
    <property type="component" value="Chromosome"/>
</dbReference>
<dbReference type="STRING" id="1458307.OSB_25920"/>
<dbReference type="KEGG" id="otm:OSB_25920"/>
<dbReference type="Pfam" id="PF13561">
    <property type="entry name" value="adh_short_C2"/>
    <property type="match status" value="1"/>
</dbReference>
<dbReference type="AlphaFoldDB" id="A0A0K0Y8C3"/>
<dbReference type="SUPFAM" id="SSF51735">
    <property type="entry name" value="NAD(P)-binding Rossmann-fold domains"/>
    <property type="match status" value="1"/>
</dbReference>
<dbReference type="InterPro" id="IPR036291">
    <property type="entry name" value="NAD(P)-bd_dom_sf"/>
</dbReference>
<dbReference type="InterPro" id="IPR002347">
    <property type="entry name" value="SDR_fam"/>
</dbReference>
<proteinExistence type="predicted"/>
<dbReference type="PATRIC" id="fig|1458307.3.peg.2623"/>
<dbReference type="PANTHER" id="PTHR43544:SF12">
    <property type="entry name" value="NAD(P)-BINDING ROSSMANN-FOLD SUPERFAMILY PROTEIN"/>
    <property type="match status" value="1"/>
</dbReference>
<dbReference type="InterPro" id="IPR051468">
    <property type="entry name" value="Fungal_SecMetab_SDRs"/>
</dbReference>
<dbReference type="PANTHER" id="PTHR43544">
    <property type="entry name" value="SHORT-CHAIN DEHYDROGENASE/REDUCTASE"/>
    <property type="match status" value="1"/>
</dbReference>
<organism evidence="1 2">
    <name type="scientific">Octadecabacter temperatus</name>
    <dbReference type="NCBI Taxonomy" id="1458307"/>
    <lineage>
        <taxon>Bacteria</taxon>
        <taxon>Pseudomonadati</taxon>
        <taxon>Pseudomonadota</taxon>
        <taxon>Alphaproteobacteria</taxon>
        <taxon>Rhodobacterales</taxon>
        <taxon>Roseobacteraceae</taxon>
        <taxon>Octadecabacter</taxon>
    </lineage>
</organism>
<protein>
    <submittedName>
        <fullName evidence="1">C-factor</fullName>
    </submittedName>
</protein>
<evidence type="ECO:0000313" key="1">
    <source>
        <dbReference type="EMBL" id="AKS47122.1"/>
    </source>
</evidence>
<reference evidence="1 2" key="1">
    <citation type="journal article" date="2015" name="Genome Announc.">
        <title>Closed Genome Sequence of Octadecabacter temperatus SB1, the First Mesophilic Species of the Genus Octadecabacter.</title>
        <authorList>
            <person name="Voget S."/>
            <person name="Billerbeck S."/>
            <person name="Simon M."/>
            <person name="Daniel R."/>
        </authorList>
    </citation>
    <scope>NUCLEOTIDE SEQUENCE [LARGE SCALE GENOMIC DNA]</scope>
    <source>
        <strain evidence="1 2">SB1</strain>
    </source>
</reference>
<dbReference type="EMBL" id="CP012160">
    <property type="protein sequence ID" value="AKS47122.1"/>
    <property type="molecule type" value="Genomic_DNA"/>
</dbReference>
<sequence>MALELACRDFEVTGLSRSGDGLDVTDTAAIERSVAMLEGTFDLVFVAIGTLAAGGEPEKSLAAIDSDQMARVMAVNAIGPALILAHIQKLLPQDRRSVVGVLSARVGSIGDNKIGGWHSYRASKAALNQIVRGAAIEIGRKRPNTVIVALHPGTVDTEFTQNYPTHRKVTPKEAASNLCNVLDGLGAKQTGGFFDYTGAEVVW</sequence>
<name>A0A0K0Y8C3_9RHOB</name>
<keyword evidence="2" id="KW-1185">Reference proteome</keyword>
<gene>
    <name evidence="1" type="primary">csgA_2</name>
    <name evidence="1" type="ORF">OSB_25920</name>
</gene>
<dbReference type="Gene3D" id="3.40.50.720">
    <property type="entry name" value="NAD(P)-binding Rossmann-like Domain"/>
    <property type="match status" value="1"/>
</dbReference>